<comment type="caution">
    <text evidence="1">The sequence shown here is derived from an EMBL/GenBank/DDBJ whole genome shotgun (WGS) entry which is preliminary data.</text>
</comment>
<evidence type="ECO:0000313" key="2">
    <source>
        <dbReference type="Proteomes" id="UP000228976"/>
    </source>
</evidence>
<reference evidence="1 2" key="1">
    <citation type="journal article" date="2017" name="BMC Genomics">
        <title>Comparative genomic and phylogenomic analyses of the Bifidobacteriaceae family.</title>
        <authorList>
            <person name="Lugli G.A."/>
            <person name="Milani C."/>
            <person name="Turroni F."/>
            <person name="Duranti S."/>
            <person name="Mancabelli L."/>
            <person name="Mangifesta M."/>
            <person name="Ferrario C."/>
            <person name="Modesto M."/>
            <person name="Mattarelli P."/>
            <person name="Jiri K."/>
            <person name="van Sinderen D."/>
            <person name="Ventura M."/>
        </authorList>
    </citation>
    <scope>NUCLEOTIDE SEQUENCE [LARGE SCALE GENOMIC DNA]</scope>
    <source>
        <strain evidence="1 2">LMG 21773</strain>
    </source>
</reference>
<name>A0A261FA96_9BIFI</name>
<dbReference type="InterPro" id="IPR035286">
    <property type="entry name" value="DUF5361"/>
</dbReference>
<dbReference type="EMBL" id="MWWU01000002">
    <property type="protein sequence ID" value="OZG56071.1"/>
    <property type="molecule type" value="Genomic_DNA"/>
</dbReference>
<dbReference type="AlphaFoldDB" id="A0A261FA96"/>
<keyword evidence="2" id="KW-1185">Reference proteome</keyword>
<gene>
    <name evidence="1" type="ORF">AEAE_0559</name>
</gene>
<dbReference type="Proteomes" id="UP000228976">
    <property type="component" value="Unassembled WGS sequence"/>
</dbReference>
<protein>
    <submittedName>
        <fullName evidence="1">Uncharacterized protein</fullName>
    </submittedName>
</protein>
<proteinExistence type="predicted"/>
<sequence length="124" mass="14032">MLEHADILQADFQRFYGLNLALLTHSLDVMRAANLAAHLPLDALIWRKFSKQAEWSTAEYLLANIADATAFLAWTKSKDAQLHGAKWKGQIKRPGQQTEQEKMVTAQAVSAETLARIFHDDIER</sequence>
<dbReference type="Pfam" id="PF17318">
    <property type="entry name" value="DUF5361"/>
    <property type="match status" value="1"/>
</dbReference>
<dbReference type="OrthoDB" id="5147813at2"/>
<accession>A0A261FA96</accession>
<organism evidence="1 2">
    <name type="scientific">Aeriscardovia aeriphila</name>
    <dbReference type="NCBI Taxonomy" id="218139"/>
    <lineage>
        <taxon>Bacteria</taxon>
        <taxon>Bacillati</taxon>
        <taxon>Actinomycetota</taxon>
        <taxon>Actinomycetes</taxon>
        <taxon>Bifidobacteriales</taxon>
        <taxon>Bifidobacteriaceae</taxon>
        <taxon>Aeriscardovia</taxon>
    </lineage>
</organism>
<dbReference type="RefSeq" id="WP_094689637.1">
    <property type="nucleotide sequence ID" value="NZ_JACBYZ010000001.1"/>
</dbReference>
<evidence type="ECO:0000313" key="1">
    <source>
        <dbReference type="EMBL" id="OZG56071.1"/>
    </source>
</evidence>